<evidence type="ECO:0000313" key="3">
    <source>
        <dbReference type="Proteomes" id="UP000471521"/>
    </source>
</evidence>
<evidence type="ECO:0000256" key="1">
    <source>
        <dbReference type="SAM" id="MobiDB-lite"/>
    </source>
</evidence>
<gene>
    <name evidence="2" type="ORF">GRX66_03900</name>
</gene>
<reference evidence="2 3" key="1">
    <citation type="submission" date="2019-12" db="EMBL/GenBank/DDBJ databases">
        <title>Isolation and characterization of three novel carbon monoxide-oxidizing members of Halobacteria from salione crusts and soils.</title>
        <authorList>
            <person name="Myers M.R."/>
            <person name="King G.M."/>
        </authorList>
    </citation>
    <scope>NUCLEOTIDE SEQUENCE [LARGE SCALE GENOMIC DNA]</scope>
    <source>
        <strain evidence="2 3">PCN9</strain>
    </source>
</reference>
<dbReference type="RefSeq" id="WP_159525359.1">
    <property type="nucleotide sequence ID" value="NZ_WUUU01000015.1"/>
</dbReference>
<dbReference type="NCBIfam" id="TIGR04088">
    <property type="entry name" value="cognate_SipW"/>
    <property type="match status" value="1"/>
</dbReference>
<dbReference type="EMBL" id="WUUU01000015">
    <property type="protein sequence ID" value="MXR19785.1"/>
    <property type="molecule type" value="Genomic_DNA"/>
</dbReference>
<evidence type="ECO:0008006" key="4">
    <source>
        <dbReference type="Google" id="ProtNLM"/>
    </source>
</evidence>
<dbReference type="AlphaFoldDB" id="A0A6B0SDG8"/>
<dbReference type="InterPro" id="IPR023833">
    <property type="entry name" value="Signal_pept_SipW-depend-type"/>
</dbReference>
<organism evidence="2 3">
    <name type="scientific">Halobacterium bonnevillei</name>
    <dbReference type="NCBI Taxonomy" id="2692200"/>
    <lineage>
        <taxon>Archaea</taxon>
        <taxon>Methanobacteriati</taxon>
        <taxon>Methanobacteriota</taxon>
        <taxon>Stenosarchaea group</taxon>
        <taxon>Halobacteria</taxon>
        <taxon>Halobacteriales</taxon>
        <taxon>Halobacteriaceae</taxon>
        <taxon>Halobacterium</taxon>
    </lineage>
</organism>
<protein>
    <recommendedName>
        <fullName evidence="4">SipW-cognate class signal peptide</fullName>
    </recommendedName>
</protein>
<evidence type="ECO:0000313" key="2">
    <source>
        <dbReference type="EMBL" id="MXR19785.1"/>
    </source>
</evidence>
<feature type="compositionally biased region" description="Acidic residues" evidence="1">
    <location>
        <begin position="119"/>
        <end position="133"/>
    </location>
</feature>
<dbReference type="OrthoDB" id="137379at2157"/>
<feature type="region of interest" description="Disordered" evidence="1">
    <location>
        <begin position="157"/>
        <end position="179"/>
    </location>
</feature>
<comment type="caution">
    <text evidence="2">The sequence shown here is derived from an EMBL/GenBank/DDBJ whole genome shotgun (WGS) entry which is preliminary data.</text>
</comment>
<sequence length="274" mass="28947">MTDKNFELTRRKVLAGVGGVGAAAAGAGLGTSAYFTDSESFDGNSITAGELNLRVTVDNIAHSTAIVRDNTTITPKDTADGNEVTITVADMKPGDWLILEWNPEVMANPGYVQVTSVDEDYDNDEGANPEPETDTNSPGDLGDALLSTIWADYPDTSGGTSPAALQPLDETTDLNDSGLSSYEAPTNVDGETPSGAHYTTMNEAHDVYKTGVLLRDPSTGDPLEVGTNSDAAWFYQLLELPAGVGNDIQGDEVTFTLRFDAEQVRNNGAPFNSS</sequence>
<proteinExistence type="predicted"/>
<dbReference type="Proteomes" id="UP000471521">
    <property type="component" value="Unassembled WGS sequence"/>
</dbReference>
<keyword evidence="3" id="KW-1185">Reference proteome</keyword>
<name>A0A6B0SDG8_9EURY</name>
<accession>A0A6B0SDG8</accession>
<feature type="region of interest" description="Disordered" evidence="1">
    <location>
        <begin position="119"/>
        <end position="143"/>
    </location>
</feature>